<organism evidence="5 6">
    <name type="scientific">Desulfitobacterium dehalogenans</name>
    <dbReference type="NCBI Taxonomy" id="36854"/>
    <lineage>
        <taxon>Bacteria</taxon>
        <taxon>Bacillati</taxon>
        <taxon>Bacillota</taxon>
        <taxon>Clostridia</taxon>
        <taxon>Eubacteriales</taxon>
        <taxon>Desulfitobacteriaceae</taxon>
        <taxon>Desulfitobacterium</taxon>
    </lineage>
</organism>
<dbReference type="InterPro" id="IPR027417">
    <property type="entry name" value="P-loop_NTPase"/>
</dbReference>
<dbReference type="PROSITE" id="PS00211">
    <property type="entry name" value="ABC_TRANSPORTER_1"/>
    <property type="match status" value="1"/>
</dbReference>
<dbReference type="EMBL" id="DUTF01000357">
    <property type="protein sequence ID" value="HHY28373.1"/>
    <property type="molecule type" value="Genomic_DNA"/>
</dbReference>
<evidence type="ECO:0000256" key="1">
    <source>
        <dbReference type="ARBA" id="ARBA00022448"/>
    </source>
</evidence>
<dbReference type="InterPro" id="IPR017871">
    <property type="entry name" value="ABC_transporter-like_CS"/>
</dbReference>
<dbReference type="AlphaFoldDB" id="A0A7C7D7V4"/>
<accession>A0A7C7D7V4</accession>
<evidence type="ECO:0000313" key="5">
    <source>
        <dbReference type="EMBL" id="HHY28373.1"/>
    </source>
</evidence>
<name>A0A7C7D7V4_9FIRM</name>
<reference evidence="5 6" key="1">
    <citation type="journal article" date="2020" name="Biotechnol. Biofuels">
        <title>New insights from the biogas microbiome by comprehensive genome-resolved metagenomics of nearly 1600 species originating from multiple anaerobic digesters.</title>
        <authorList>
            <person name="Campanaro S."/>
            <person name="Treu L."/>
            <person name="Rodriguez-R L.M."/>
            <person name="Kovalovszki A."/>
            <person name="Ziels R.M."/>
            <person name="Maus I."/>
            <person name="Zhu X."/>
            <person name="Kougias P.G."/>
            <person name="Basile A."/>
            <person name="Luo G."/>
            <person name="Schluter A."/>
            <person name="Konstantinidis K.T."/>
            <person name="Angelidaki I."/>
        </authorList>
    </citation>
    <scope>NUCLEOTIDE SEQUENCE [LARGE SCALE GENOMIC DNA]</scope>
    <source>
        <strain evidence="5">AS05jafATM_4</strain>
    </source>
</reference>
<evidence type="ECO:0000313" key="6">
    <source>
        <dbReference type="Proteomes" id="UP000553059"/>
    </source>
</evidence>
<evidence type="ECO:0000259" key="4">
    <source>
        <dbReference type="PROSITE" id="PS50893"/>
    </source>
</evidence>
<keyword evidence="1" id="KW-0813">Transport</keyword>
<dbReference type="InterPro" id="IPR003439">
    <property type="entry name" value="ABC_transporter-like_ATP-bd"/>
</dbReference>
<sequence>MVLMVENVYKEIDGKSVLEGISFNLQEGDFTCLTGPSGCGKTTLLRLAAGLTQPSGGRICLNGSRTGTKPDSGYVFQEGALFPWLTAAQNVAFGLNLRGVPPEETKQRVQDALEMVELKGFENYYPKELSGGMRMRAALARVLVYQPKLILMDEPFAALDSRTRNKLQSDMVDLWQRLRPTILMVTHNIDEAVYLGNKIIVLSGQPGRVVEEIEVTMERPRDRTERSFGLIRKHVLSLLGE</sequence>
<evidence type="ECO:0000256" key="2">
    <source>
        <dbReference type="ARBA" id="ARBA00022741"/>
    </source>
</evidence>
<dbReference type="SMART" id="SM00382">
    <property type="entry name" value="AAA"/>
    <property type="match status" value="1"/>
</dbReference>
<evidence type="ECO:0000256" key="3">
    <source>
        <dbReference type="ARBA" id="ARBA00022840"/>
    </source>
</evidence>
<dbReference type="GO" id="GO:0016887">
    <property type="term" value="F:ATP hydrolysis activity"/>
    <property type="evidence" value="ECO:0007669"/>
    <property type="project" value="InterPro"/>
</dbReference>
<dbReference type="Proteomes" id="UP000553059">
    <property type="component" value="Unassembled WGS sequence"/>
</dbReference>
<keyword evidence="2" id="KW-0547">Nucleotide-binding</keyword>
<gene>
    <name evidence="5" type="ORF">GX523_16855</name>
</gene>
<dbReference type="InterPro" id="IPR003593">
    <property type="entry name" value="AAA+_ATPase"/>
</dbReference>
<dbReference type="SUPFAM" id="SSF52540">
    <property type="entry name" value="P-loop containing nucleoside triphosphate hydrolases"/>
    <property type="match status" value="1"/>
</dbReference>
<comment type="caution">
    <text evidence="5">The sequence shown here is derived from an EMBL/GenBank/DDBJ whole genome shotgun (WGS) entry which is preliminary data.</text>
</comment>
<dbReference type="GO" id="GO:0005524">
    <property type="term" value="F:ATP binding"/>
    <property type="evidence" value="ECO:0007669"/>
    <property type="project" value="UniProtKB-KW"/>
</dbReference>
<dbReference type="Gene3D" id="3.40.50.300">
    <property type="entry name" value="P-loop containing nucleotide triphosphate hydrolases"/>
    <property type="match status" value="1"/>
</dbReference>
<dbReference type="PANTHER" id="PTHR42788">
    <property type="entry name" value="TAURINE IMPORT ATP-BINDING PROTEIN-RELATED"/>
    <property type="match status" value="1"/>
</dbReference>
<dbReference type="CDD" id="cd03293">
    <property type="entry name" value="ABC_NrtD_SsuB_transporters"/>
    <property type="match status" value="1"/>
</dbReference>
<keyword evidence="3 5" id="KW-0067">ATP-binding</keyword>
<protein>
    <submittedName>
        <fullName evidence="5">ABC transporter ATP-binding protein</fullName>
    </submittedName>
</protein>
<dbReference type="PANTHER" id="PTHR42788:SF13">
    <property type="entry name" value="ALIPHATIC SULFONATES IMPORT ATP-BINDING PROTEIN SSUB"/>
    <property type="match status" value="1"/>
</dbReference>
<proteinExistence type="predicted"/>
<feature type="domain" description="ABC transporter" evidence="4">
    <location>
        <begin position="3"/>
        <end position="229"/>
    </location>
</feature>
<dbReference type="Pfam" id="PF00005">
    <property type="entry name" value="ABC_tran"/>
    <property type="match status" value="1"/>
</dbReference>
<dbReference type="PROSITE" id="PS50893">
    <property type="entry name" value="ABC_TRANSPORTER_2"/>
    <property type="match status" value="1"/>
</dbReference>
<dbReference type="InterPro" id="IPR050166">
    <property type="entry name" value="ABC_transporter_ATP-bind"/>
</dbReference>